<evidence type="ECO:0000313" key="2">
    <source>
        <dbReference type="WBParaSite" id="RSKR_0000400900.1"/>
    </source>
</evidence>
<organism evidence="1 2">
    <name type="scientific">Rhabditophanes sp. KR3021</name>
    <dbReference type="NCBI Taxonomy" id="114890"/>
    <lineage>
        <taxon>Eukaryota</taxon>
        <taxon>Metazoa</taxon>
        <taxon>Ecdysozoa</taxon>
        <taxon>Nematoda</taxon>
        <taxon>Chromadorea</taxon>
        <taxon>Rhabditida</taxon>
        <taxon>Tylenchina</taxon>
        <taxon>Panagrolaimomorpha</taxon>
        <taxon>Strongyloidoidea</taxon>
        <taxon>Alloionematidae</taxon>
        <taxon>Rhabditophanes</taxon>
    </lineage>
</organism>
<proteinExistence type="predicted"/>
<accession>A0AC35TTF8</accession>
<protein>
    <submittedName>
        <fullName evidence="2">Dentin sialophosphoprotein-like</fullName>
    </submittedName>
</protein>
<evidence type="ECO:0000313" key="1">
    <source>
        <dbReference type="Proteomes" id="UP000095286"/>
    </source>
</evidence>
<dbReference type="Proteomes" id="UP000095286">
    <property type="component" value="Unplaced"/>
</dbReference>
<dbReference type="WBParaSite" id="RSKR_0000400900.1">
    <property type="protein sequence ID" value="RSKR_0000400900.1"/>
    <property type="gene ID" value="RSKR_0000400900"/>
</dbReference>
<reference evidence="2" key="1">
    <citation type="submission" date="2016-11" db="UniProtKB">
        <authorList>
            <consortium name="WormBaseParasite"/>
        </authorList>
    </citation>
    <scope>IDENTIFICATION</scope>
    <source>
        <strain evidence="2">KR3021</strain>
    </source>
</reference>
<sequence>MMASMPPNVANELRLRKLISKEINIILAKTIATIQKNTTDPNLNLGVLLKGEFMDAINRMVDEKLNLHMQTIRLFDKKFNLIDNPTSSGSKADGKSGNGKIEAKDYSKHKVSELRITVLNDTFYIEGIPSNLKFEQLLLDGNVAYKFSLVNENEETENFNADELNKLLNNELNMSNISRSNSEDASNGTSNDIPSSSDSKSIGGNNNSGSESWQMTSMDRIIETPSDRKNRYLRGKCKCNCTSNCTVRKIRNKSNDSSKTVEMSENVSFDEPVETSNMMDETNATLEKESINDEVQQRKSKRIEENKIHPKPVRDSPVRTINHVKTGRVGRPRKNQGIINPAETNTEQTPESADSRPMQRFKFVKRIPNLPNQHIIPVPDIQNLDKPIPAEAHDHEIPILDKTSLAVTKMIDFQSSLAICPTVSKLRNFNSLHMTTCLESQKCNLQALNESVDVSKRTGRLRKPRKPWPKKLRPTLTQIAELYSSTSTQADALTVAKQETLLKELRKMTSRGGTTTKKAFITASKLADLNGIVL</sequence>
<name>A0AC35TTF8_9BILA</name>